<dbReference type="InterPro" id="IPR051673">
    <property type="entry name" value="SSDNA_exonuclease_RecJ"/>
</dbReference>
<keyword evidence="11" id="KW-1185">Reference proteome</keyword>
<keyword evidence="3" id="KW-0540">Nuclease</keyword>
<evidence type="ECO:0000256" key="1">
    <source>
        <dbReference type="ARBA" id="ARBA00005915"/>
    </source>
</evidence>
<dbReference type="InterPro" id="IPR038763">
    <property type="entry name" value="DHH_sf"/>
</dbReference>
<name>A0A6M0R823_9CLOT</name>
<dbReference type="RefSeq" id="WP_163248223.1">
    <property type="nucleotide sequence ID" value="NZ_SXDP01000001.1"/>
</dbReference>
<dbReference type="NCBIfam" id="TIGR00644">
    <property type="entry name" value="recJ"/>
    <property type="match status" value="1"/>
</dbReference>
<dbReference type="InterPro" id="IPR001667">
    <property type="entry name" value="DDH_dom"/>
</dbReference>
<accession>A0A6M0R823</accession>
<protein>
    <recommendedName>
        <fullName evidence="2">Single-stranded-DNA-specific exonuclease RecJ</fullName>
    </recommendedName>
</protein>
<dbReference type="PANTHER" id="PTHR30255:SF2">
    <property type="entry name" value="SINGLE-STRANDED-DNA-SPECIFIC EXONUCLEASE RECJ"/>
    <property type="match status" value="1"/>
</dbReference>
<dbReference type="InterPro" id="IPR041122">
    <property type="entry name" value="RecJ_OB"/>
</dbReference>
<dbReference type="Gene3D" id="3.90.1640.30">
    <property type="match status" value="1"/>
</dbReference>
<reference evidence="10 11" key="1">
    <citation type="submission" date="2019-04" db="EMBL/GenBank/DDBJ databases">
        <title>Genome sequencing of Clostridium botulinum Groups I-IV and Clostridium butyricum.</title>
        <authorList>
            <person name="Brunt J."/>
            <person name="Van Vliet A.H.M."/>
            <person name="Stringer S.C."/>
            <person name="Carter A.T."/>
            <person name="Peck M.W."/>
        </authorList>
    </citation>
    <scope>NUCLEOTIDE SEQUENCE [LARGE SCALE GENOMIC DNA]</scope>
    <source>
        <strain evidence="10 11">IFR 18/094</strain>
    </source>
</reference>
<dbReference type="EMBL" id="SXDP01000001">
    <property type="protein sequence ID" value="NEZ45840.1"/>
    <property type="molecule type" value="Genomic_DNA"/>
</dbReference>
<dbReference type="AlphaFoldDB" id="A0A6M0R823"/>
<evidence type="ECO:0000313" key="11">
    <source>
        <dbReference type="Proteomes" id="UP000473885"/>
    </source>
</evidence>
<feature type="domain" description="RecJ OB" evidence="9">
    <location>
        <begin position="462"/>
        <end position="587"/>
    </location>
</feature>
<dbReference type="InterPro" id="IPR003156">
    <property type="entry name" value="DHHA1_dom"/>
</dbReference>
<sequence length="591" mass="67240">MKKKWMLRRKSVNINALCEATGISETIATVLVNREIYKLQDIEEFLHPCIENMYESFLMKDMDKGTEIIKKSILEHKKIVVYGDYDADGVTSTLILYKALKDCGAKVGYYVPNRETEGYGMCSERVEKLKEQGAEVILTCDNGISAIEPINLAKDLGMIVVVTDHHELPFIEDENGEREYILPKADAVINPKQKQCNYPFKMLCGAGIALKFAKVIYEKMNNNPDKYLELLQFAAIGTICDVVDLKDENRIIAKLGLEAINHTNNIGLRALIKETGLEGKSINSYNIGFIIGPCINATGRLDTAALSIELFLSEDEKEAEKLARELKELNAKRQQMTTESVEKIINLIENSDLKNNKVIVVYKEDIHESIAGIVAGRIKELYNVPTIVITKGKDMPKGSARSIDKYNLFEELMKCKELICKFGGHPMAAGLTIEEKNIKLLREALNKNCTLKEEDFIPKIRIDKRVRLKHVDINLVNELKLLEPFGKENTSPVLAEKNIRVEGIKILGKDENTLKLICKVEDTNRRIDALGFGRGKEFKEEIRKIYKEDYEEVMENPLRKPLMVDIVYYPLLNEYKGYITTQIKIIDYRIS</sequence>
<keyword evidence="5 10" id="KW-0269">Exonuclease</keyword>
<feature type="coiled-coil region" evidence="6">
    <location>
        <begin position="312"/>
        <end position="339"/>
    </location>
</feature>
<dbReference type="Proteomes" id="UP000473885">
    <property type="component" value="Unassembled WGS sequence"/>
</dbReference>
<gene>
    <name evidence="10" type="primary">recJ</name>
    <name evidence="10" type="ORF">FDF74_01285</name>
</gene>
<dbReference type="Pfam" id="PF17768">
    <property type="entry name" value="RecJ_OB"/>
    <property type="match status" value="1"/>
</dbReference>
<evidence type="ECO:0000313" key="10">
    <source>
        <dbReference type="EMBL" id="NEZ45840.1"/>
    </source>
</evidence>
<dbReference type="SUPFAM" id="SSF64182">
    <property type="entry name" value="DHH phosphoesterases"/>
    <property type="match status" value="1"/>
</dbReference>
<dbReference type="Gene3D" id="3.10.310.30">
    <property type="match status" value="1"/>
</dbReference>
<organism evidence="10 11">
    <name type="scientific">Clostridium niameyense</name>
    <dbReference type="NCBI Taxonomy" id="1622073"/>
    <lineage>
        <taxon>Bacteria</taxon>
        <taxon>Bacillati</taxon>
        <taxon>Bacillota</taxon>
        <taxon>Clostridia</taxon>
        <taxon>Eubacteriales</taxon>
        <taxon>Clostridiaceae</taxon>
        <taxon>Clostridium</taxon>
    </lineage>
</organism>
<evidence type="ECO:0000259" key="9">
    <source>
        <dbReference type="Pfam" id="PF17768"/>
    </source>
</evidence>
<evidence type="ECO:0000256" key="3">
    <source>
        <dbReference type="ARBA" id="ARBA00022722"/>
    </source>
</evidence>
<dbReference type="Pfam" id="PF01368">
    <property type="entry name" value="DHH"/>
    <property type="match status" value="1"/>
</dbReference>
<feature type="domain" description="DHHA1" evidence="8">
    <location>
        <begin position="355"/>
        <end position="447"/>
    </location>
</feature>
<dbReference type="GO" id="GO:0006310">
    <property type="term" value="P:DNA recombination"/>
    <property type="evidence" value="ECO:0007669"/>
    <property type="project" value="InterPro"/>
</dbReference>
<evidence type="ECO:0000259" key="7">
    <source>
        <dbReference type="Pfam" id="PF01368"/>
    </source>
</evidence>
<comment type="similarity">
    <text evidence="1">Belongs to the RecJ family.</text>
</comment>
<evidence type="ECO:0000256" key="6">
    <source>
        <dbReference type="SAM" id="Coils"/>
    </source>
</evidence>
<comment type="caution">
    <text evidence="10">The sequence shown here is derived from an EMBL/GenBank/DDBJ whole genome shotgun (WGS) entry which is preliminary data.</text>
</comment>
<dbReference type="PANTHER" id="PTHR30255">
    <property type="entry name" value="SINGLE-STRANDED-DNA-SPECIFIC EXONUCLEASE RECJ"/>
    <property type="match status" value="1"/>
</dbReference>
<dbReference type="GO" id="GO:0003676">
    <property type="term" value="F:nucleic acid binding"/>
    <property type="evidence" value="ECO:0007669"/>
    <property type="project" value="InterPro"/>
</dbReference>
<dbReference type="GO" id="GO:0006281">
    <property type="term" value="P:DNA repair"/>
    <property type="evidence" value="ECO:0007669"/>
    <property type="project" value="InterPro"/>
</dbReference>
<feature type="domain" description="DDH" evidence="7">
    <location>
        <begin position="78"/>
        <end position="231"/>
    </location>
</feature>
<evidence type="ECO:0000256" key="2">
    <source>
        <dbReference type="ARBA" id="ARBA00019841"/>
    </source>
</evidence>
<dbReference type="GO" id="GO:0008409">
    <property type="term" value="F:5'-3' exonuclease activity"/>
    <property type="evidence" value="ECO:0007669"/>
    <property type="project" value="InterPro"/>
</dbReference>
<dbReference type="Pfam" id="PF02272">
    <property type="entry name" value="DHHA1"/>
    <property type="match status" value="1"/>
</dbReference>
<evidence type="ECO:0000259" key="8">
    <source>
        <dbReference type="Pfam" id="PF02272"/>
    </source>
</evidence>
<dbReference type="InterPro" id="IPR004610">
    <property type="entry name" value="RecJ"/>
</dbReference>
<keyword evidence="6" id="KW-0175">Coiled coil</keyword>
<evidence type="ECO:0000256" key="5">
    <source>
        <dbReference type="ARBA" id="ARBA00022839"/>
    </source>
</evidence>
<evidence type="ECO:0000256" key="4">
    <source>
        <dbReference type="ARBA" id="ARBA00022801"/>
    </source>
</evidence>
<proteinExistence type="inferred from homology"/>
<keyword evidence="4" id="KW-0378">Hydrolase</keyword>